<keyword evidence="2" id="KW-1133">Transmembrane helix</keyword>
<reference evidence="5" key="1">
    <citation type="submission" date="2015-05" db="EMBL/GenBank/DDBJ databases">
        <authorList>
            <consortium name="Pathogen Informatics"/>
        </authorList>
    </citation>
    <scope>NUCLEOTIDE SEQUENCE [LARGE SCALE GENOMIC DNA]</scope>
    <source>
        <strain evidence="5">M72</strain>
    </source>
</reference>
<evidence type="ECO:0000256" key="1">
    <source>
        <dbReference type="SAM" id="Coils"/>
    </source>
</evidence>
<evidence type="ECO:0000259" key="3">
    <source>
        <dbReference type="Pfam" id="PF13476"/>
    </source>
</evidence>
<keyword evidence="2" id="KW-0812">Transmembrane</keyword>
<feature type="coiled-coil region" evidence="1">
    <location>
        <begin position="566"/>
        <end position="643"/>
    </location>
</feature>
<sequence length="800" mass="92347">MKLRSCHIDNFGKLSDLHLEFQDGVNLFHEPNAWGKSTLAAFLRVMFYGFDSKRESGLFDKERVVFRPWQGGTYGGELDFSYQGKEYRISRTFGKTEKTDVFHLYDLSTNLECHDFSSEIGSEIFGLDSASFKRSAFIAQNDCECCSTDAINAKLGNLVENTNDINNFETAQKKIHDRMNKLSPDRATGSMKKRTNMITLLTEELRGYDAAEASYKKITEKLTEKQEQRKELAGIRDQYAKALQVASEESRREGIKQAYAATKQEEQEKKEALDAFADVFPGQVPQDEEFAKQNQDVQMLGVLKTTLFNLGLTEEEENRLQELGDKFENQIPSEEKITEMEKEQERFAKLKEEKTQLETKMSYFEAMAMKREEPDYTVKNRLPMMICGIILLVIGAAGGVLSFLLPQVHKFFLPLLVVSVVAAVAGIVLLVVRKVQVSKEEEKVRALRVQHLEEERKLRGPVEEIQKTMEEASKEASRIEQETKHFLEQYQMVPGEKDARTCLYELRSQLQEYERLRSRAGKSDAARQEFERKQNSLLAFGKEAGMDFGEDLAAGISQLQMKATEYRIAQKAYAEARKKRELFEQEHNMKELAAVEKCPYSLDELNSMIRDVDERSEDIREAIEQYHHQLEDLQDQLDIRDEKEQQLSICRQEQEEEQHLYETLRLTGEFLQNAKEQFSARYLGPIENGFGKYYSLLTGDKEKDWMVDANIEVQMKEQGEMRETKWLSAGYQDLLGICMRLALVDAMYPKEKPFLVLDDPFVNLDEEKMAHGNELFGKISGEYQILYFTCHASRNIENTK</sequence>
<evidence type="ECO:0000313" key="4">
    <source>
        <dbReference type="EMBL" id="CRL37201.1"/>
    </source>
</evidence>
<keyword evidence="5" id="KW-1185">Reference proteome</keyword>
<dbReference type="Gene3D" id="3.40.50.300">
    <property type="entry name" value="P-loop containing nucleotide triphosphate hydrolases"/>
    <property type="match status" value="2"/>
</dbReference>
<dbReference type="RefSeq" id="WP_055067671.1">
    <property type="nucleotide sequence ID" value="NZ_CP173697.1"/>
</dbReference>
<dbReference type="Pfam" id="PF13476">
    <property type="entry name" value="AAA_23"/>
    <property type="match status" value="1"/>
</dbReference>
<dbReference type="AlphaFoldDB" id="A0A0M6WJW1"/>
<organism evidence="4 5">
    <name type="scientific">Roseburia faecis</name>
    <dbReference type="NCBI Taxonomy" id="301302"/>
    <lineage>
        <taxon>Bacteria</taxon>
        <taxon>Bacillati</taxon>
        <taxon>Bacillota</taxon>
        <taxon>Clostridia</taxon>
        <taxon>Lachnospirales</taxon>
        <taxon>Lachnospiraceae</taxon>
        <taxon>Roseburia</taxon>
    </lineage>
</organism>
<keyword evidence="2" id="KW-0472">Membrane</keyword>
<feature type="transmembrane region" description="Helical" evidence="2">
    <location>
        <begin position="382"/>
        <end position="405"/>
    </location>
</feature>
<dbReference type="InterPro" id="IPR038729">
    <property type="entry name" value="Rad50/SbcC_AAA"/>
</dbReference>
<feature type="domain" description="Rad50/SbcC-type AAA" evidence="3">
    <location>
        <begin position="6"/>
        <end position="242"/>
    </location>
</feature>
<accession>A0A0M6WJW1</accession>
<feature type="transmembrane region" description="Helical" evidence="2">
    <location>
        <begin position="411"/>
        <end position="432"/>
    </location>
</feature>
<evidence type="ECO:0000313" key="5">
    <source>
        <dbReference type="Proteomes" id="UP000049979"/>
    </source>
</evidence>
<dbReference type="InterPro" id="IPR027417">
    <property type="entry name" value="P-loop_NTPase"/>
</dbReference>
<dbReference type="OrthoDB" id="9764467at2"/>
<proteinExistence type="predicted"/>
<feature type="coiled-coil region" evidence="1">
    <location>
        <begin position="437"/>
        <end position="489"/>
    </location>
</feature>
<gene>
    <name evidence="4" type="ORF">M72_28051</name>
</gene>
<dbReference type="PANTHER" id="PTHR41259">
    <property type="entry name" value="DOUBLE-STRAND BREAK REPAIR RAD50 ATPASE, PUTATIVE-RELATED"/>
    <property type="match status" value="1"/>
</dbReference>
<dbReference type="EMBL" id="CVRR01000016">
    <property type="protein sequence ID" value="CRL37201.1"/>
    <property type="molecule type" value="Genomic_DNA"/>
</dbReference>
<dbReference type="STRING" id="301302.ERS852420_02245"/>
<protein>
    <recommendedName>
        <fullName evidence="3">Rad50/SbcC-type AAA domain-containing protein</fullName>
    </recommendedName>
</protein>
<keyword evidence="1" id="KW-0175">Coiled coil</keyword>
<dbReference type="Proteomes" id="UP000049979">
    <property type="component" value="Unassembled WGS sequence"/>
</dbReference>
<feature type="coiled-coil region" evidence="1">
    <location>
        <begin position="333"/>
        <end position="360"/>
    </location>
</feature>
<dbReference type="PANTHER" id="PTHR41259:SF1">
    <property type="entry name" value="DOUBLE-STRAND BREAK REPAIR RAD50 ATPASE, PUTATIVE-RELATED"/>
    <property type="match status" value="1"/>
</dbReference>
<evidence type="ECO:0000256" key="2">
    <source>
        <dbReference type="SAM" id="Phobius"/>
    </source>
</evidence>
<name>A0A0M6WJW1_9FIRM</name>
<dbReference type="SUPFAM" id="SSF52540">
    <property type="entry name" value="P-loop containing nucleoside triphosphate hydrolases"/>
    <property type="match status" value="1"/>
</dbReference>